<evidence type="ECO:0000313" key="2">
    <source>
        <dbReference type="Proteomes" id="UP000504610"/>
    </source>
</evidence>
<dbReference type="SUPFAM" id="SSF54160">
    <property type="entry name" value="Chromo domain-like"/>
    <property type="match status" value="1"/>
</dbReference>
<accession>A0A9W3BV90</accession>
<evidence type="ECO:0000313" key="3">
    <source>
        <dbReference type="RefSeq" id="XP_056843202.1"/>
    </source>
</evidence>
<name>A0A9W3BV90_RAPSA</name>
<dbReference type="PANTHER" id="PTHR46148:SF52">
    <property type="entry name" value="OS04G0603800 PROTEIN"/>
    <property type="match status" value="1"/>
</dbReference>
<dbReference type="RefSeq" id="XP_056843202.1">
    <property type="nucleotide sequence ID" value="XM_056987222.1"/>
</dbReference>
<dbReference type="KEGG" id="rsz:130495730"/>
<organism evidence="2 3">
    <name type="scientific">Raphanus sativus</name>
    <name type="common">Radish</name>
    <name type="synonym">Raphanus raphanistrum var. sativus</name>
    <dbReference type="NCBI Taxonomy" id="3726"/>
    <lineage>
        <taxon>Eukaryota</taxon>
        <taxon>Viridiplantae</taxon>
        <taxon>Streptophyta</taxon>
        <taxon>Embryophyta</taxon>
        <taxon>Tracheophyta</taxon>
        <taxon>Spermatophyta</taxon>
        <taxon>Magnoliopsida</taxon>
        <taxon>eudicotyledons</taxon>
        <taxon>Gunneridae</taxon>
        <taxon>Pentapetalae</taxon>
        <taxon>rosids</taxon>
        <taxon>malvids</taxon>
        <taxon>Brassicales</taxon>
        <taxon>Brassicaceae</taxon>
        <taxon>Brassiceae</taxon>
        <taxon>Raphanus</taxon>
    </lineage>
</organism>
<dbReference type="Pfam" id="PF24626">
    <property type="entry name" value="SH3_Tf2-1"/>
    <property type="match status" value="1"/>
</dbReference>
<proteinExistence type="predicted"/>
<dbReference type="InterPro" id="IPR056924">
    <property type="entry name" value="SH3_Tf2-1"/>
</dbReference>
<evidence type="ECO:0000259" key="1">
    <source>
        <dbReference type="Pfam" id="PF24626"/>
    </source>
</evidence>
<dbReference type="InterPro" id="IPR016197">
    <property type="entry name" value="Chromo-like_dom_sf"/>
</dbReference>
<sequence>MILRDAKEHLIKAQINHKESTSQKHFRELQFVVGYLVFLKLLPYRQTSLSKAFFQKLEPKFYGPFNVLERVGQAVYKLELPSYSKIHPVFHVSQLNPVLGRGHKVKTLPVLLEESEEFILQPEHLQGTRYDAEGHLEALVWKGLLVHESSWIRVKDIARKFPTFKLGDKLNITKGILIRAGDAIIGRDSEIIRREISSWRRR</sequence>
<dbReference type="AlphaFoldDB" id="A0A9W3BV90"/>
<reference evidence="3" key="2">
    <citation type="submission" date="2025-08" db="UniProtKB">
        <authorList>
            <consortium name="RefSeq"/>
        </authorList>
    </citation>
    <scope>IDENTIFICATION</scope>
    <source>
        <tissue evidence="3">Leaf</tissue>
    </source>
</reference>
<dbReference type="Proteomes" id="UP000504610">
    <property type="component" value="Chromosome 6"/>
</dbReference>
<keyword evidence="2" id="KW-1185">Reference proteome</keyword>
<dbReference type="OrthoDB" id="1112396at2759"/>
<protein>
    <submittedName>
        <fullName evidence="3">Uncharacterized protein LOC130495730</fullName>
    </submittedName>
</protein>
<feature type="domain" description="Tf2-1-like SH3-like" evidence="1">
    <location>
        <begin position="34"/>
        <end position="98"/>
    </location>
</feature>
<dbReference type="PANTHER" id="PTHR46148">
    <property type="entry name" value="CHROMO DOMAIN-CONTAINING PROTEIN"/>
    <property type="match status" value="1"/>
</dbReference>
<gene>
    <name evidence="3" type="primary">LOC130495730</name>
</gene>
<reference evidence="2" key="1">
    <citation type="journal article" date="2019" name="Database">
        <title>The radish genome database (RadishGD): an integrated information resource for radish genomics.</title>
        <authorList>
            <person name="Yu H.J."/>
            <person name="Baek S."/>
            <person name="Lee Y.J."/>
            <person name="Cho A."/>
            <person name="Mun J.H."/>
        </authorList>
    </citation>
    <scope>NUCLEOTIDE SEQUENCE [LARGE SCALE GENOMIC DNA]</scope>
    <source>
        <strain evidence="2">cv. WK10039</strain>
    </source>
</reference>
<dbReference type="GeneID" id="130495730"/>